<dbReference type="AlphaFoldDB" id="A0A9R1CS62"/>
<evidence type="ECO:0000313" key="2">
    <source>
        <dbReference type="EMBL" id="MCQ4334313.1"/>
    </source>
</evidence>
<dbReference type="Proteomes" id="UP001139494">
    <property type="component" value="Unassembled WGS sequence"/>
</dbReference>
<comment type="caution">
    <text evidence="2">The sequence shown here is derived from an EMBL/GenBank/DDBJ whole genome shotgun (WGS) entry which is preliminary data.</text>
</comment>
<feature type="compositionally biased region" description="Basic and acidic residues" evidence="1">
    <location>
        <begin position="179"/>
        <end position="189"/>
    </location>
</feature>
<dbReference type="EMBL" id="JAHLKM010000022">
    <property type="protein sequence ID" value="MCQ4334313.1"/>
    <property type="molecule type" value="Genomic_DNA"/>
</dbReference>
<proteinExistence type="predicted"/>
<accession>A0A9R1CS62</accession>
<protein>
    <submittedName>
        <fullName evidence="2">Uncharacterized protein</fullName>
    </submittedName>
</protein>
<dbReference type="RefSeq" id="WP_256030349.1">
    <property type="nucleotide sequence ID" value="NZ_JAHLKM010000022.1"/>
</dbReference>
<feature type="region of interest" description="Disordered" evidence="1">
    <location>
        <begin position="114"/>
        <end position="137"/>
    </location>
</feature>
<evidence type="ECO:0000313" key="3">
    <source>
        <dbReference type="Proteomes" id="UP001139494"/>
    </source>
</evidence>
<sequence>MSYEHQNAGTGLKKIEWREIFNHAYSTSLEFSTGDALPRGSIVSSIKTITTNIGDNGSAAKAIKKAVQNGQLKKADGKYSVVYEGAGTGEIRKSLTEKLQAMMKNGENAVIKAPTSSGKTHAASTKRWRSCEDTTGGQPVILLSGTTDARDDAFSKSESSSASAKRLYGRGDACPVARGDYDSHNDKENGSITAPDGREPSKWFRDMCDGRGLPLSVAHGEFKRRCDGQMPCCDEDDCRSSTQWEGIPINDDDEVRYDVLHATHNFAQVPRLVEDCNVIIDERPDFTIDMTKIELEKTVNSYLTEIDAPIQRWEDLAVRVVGGIGTDEALSEVRDTLEAPDAEWFQCNSDAHALTPGIVKALISAEERNHDRWVGEVRHEYPVLNGGYDGPKHEVIIRIVIDDDYRLRLIQSIPDFYEARSVVGLDAHPTMPKWKAYTTPSIDSEQIVSSENLHRWRRNQRDLHIVQVGDNKNTWTNNGYNHNKVGIICDELSRKYGDDFRTGVTANTFESDLHDQLCDSGIDSPDTIHFGAEKSIEDFSSERIGLIAGCISPSSDHIKDWLALFDKSAIPKREIDEDYRGQSWVGPDADLAESILGDIQRDGVLQACGRYARSPQDPDDEATVYVMTNVLPDEYVDEKIDDVIPFGKKQKQILSHLVESGGQETASEIKERIPISVSKNHIYTTFRKFSDQPFLNVEEEAGPYNAHLFSADYAPSGVLDI</sequence>
<feature type="compositionally biased region" description="Polar residues" evidence="1">
    <location>
        <begin position="114"/>
        <end position="123"/>
    </location>
</feature>
<reference evidence="2" key="1">
    <citation type="journal article" date="2023" name="Front. Microbiol.">
        <title>Genomic-based phylogenetic and metabolic analyses of the genus Natronomonas, and description of Natronomonas aquatica sp. nov.</title>
        <authorList>
            <person name="Garcia-Roldan A."/>
            <person name="Duran-Viseras A."/>
            <person name="de la Haba R.R."/>
            <person name="Corral P."/>
            <person name="Sanchez-Porro C."/>
            <person name="Ventosa A."/>
        </authorList>
    </citation>
    <scope>NUCLEOTIDE SEQUENCE</scope>
    <source>
        <strain evidence="2">F2-12</strain>
    </source>
</reference>
<feature type="region of interest" description="Disordered" evidence="1">
    <location>
        <begin position="178"/>
        <end position="198"/>
    </location>
</feature>
<keyword evidence="3" id="KW-1185">Reference proteome</keyword>
<name>A0A9R1CS62_9EURY</name>
<evidence type="ECO:0000256" key="1">
    <source>
        <dbReference type="SAM" id="MobiDB-lite"/>
    </source>
</evidence>
<gene>
    <name evidence="2" type="ORF">KM295_12670</name>
</gene>
<organism evidence="2 3">
    <name type="scientific">Natronomonas aquatica</name>
    <dbReference type="NCBI Taxonomy" id="2841590"/>
    <lineage>
        <taxon>Archaea</taxon>
        <taxon>Methanobacteriati</taxon>
        <taxon>Methanobacteriota</taxon>
        <taxon>Stenosarchaea group</taxon>
        <taxon>Halobacteria</taxon>
        <taxon>Halobacteriales</taxon>
        <taxon>Natronomonadaceae</taxon>
        <taxon>Natronomonas</taxon>
    </lineage>
</organism>